<comment type="caution">
    <text evidence="3">The sequence shown here is derived from an EMBL/GenBank/DDBJ whole genome shotgun (WGS) entry which is preliminary data.</text>
</comment>
<dbReference type="InParanoid" id="A0A395JFM9"/>
<reference evidence="3 4" key="1">
    <citation type="submission" date="2018-06" db="EMBL/GenBank/DDBJ databases">
        <title>Genomic Encyclopedia of Type Strains, Phase IV (KMG-IV): sequencing the most valuable type-strain genomes for metagenomic binning, comparative biology and taxonomic classification.</title>
        <authorList>
            <person name="Goeker M."/>
        </authorList>
    </citation>
    <scope>NUCLEOTIDE SEQUENCE [LARGE SCALE GENOMIC DNA]</scope>
    <source>
        <strain evidence="3 4">DSM 24032</strain>
    </source>
</reference>
<keyword evidence="4" id="KW-1185">Reference proteome</keyword>
<accession>A0A395JFM9</accession>
<dbReference type="InterPro" id="IPR015424">
    <property type="entry name" value="PyrdxlP-dep_Trfase"/>
</dbReference>
<evidence type="ECO:0000313" key="4">
    <source>
        <dbReference type="Proteomes" id="UP000253083"/>
    </source>
</evidence>
<dbReference type="Gene3D" id="3.90.1150.10">
    <property type="entry name" value="Aspartate Aminotransferase, domain 1"/>
    <property type="match status" value="1"/>
</dbReference>
<name>A0A395JFM9_9GAMM</name>
<dbReference type="Gene3D" id="3.40.640.10">
    <property type="entry name" value="Type I PLP-dependent aspartate aminotransferase-like (Major domain)"/>
    <property type="match status" value="1"/>
</dbReference>
<organism evidence="3 4">
    <name type="scientific">Arenicella xantha</name>
    <dbReference type="NCBI Taxonomy" id="644221"/>
    <lineage>
        <taxon>Bacteria</taxon>
        <taxon>Pseudomonadati</taxon>
        <taxon>Pseudomonadota</taxon>
        <taxon>Gammaproteobacteria</taxon>
        <taxon>Arenicellales</taxon>
        <taxon>Arenicellaceae</taxon>
        <taxon>Arenicella</taxon>
    </lineage>
</organism>
<feature type="domain" description="Aminotransferase class V" evidence="2">
    <location>
        <begin position="25"/>
        <end position="423"/>
    </location>
</feature>
<proteinExistence type="predicted"/>
<dbReference type="GO" id="GO:0016829">
    <property type="term" value="F:lyase activity"/>
    <property type="evidence" value="ECO:0007669"/>
    <property type="project" value="UniProtKB-KW"/>
</dbReference>
<evidence type="ECO:0000256" key="1">
    <source>
        <dbReference type="ARBA" id="ARBA00022898"/>
    </source>
</evidence>
<evidence type="ECO:0000259" key="2">
    <source>
        <dbReference type="Pfam" id="PF00266"/>
    </source>
</evidence>
<dbReference type="SUPFAM" id="SSF53383">
    <property type="entry name" value="PLP-dependent transferases"/>
    <property type="match status" value="1"/>
</dbReference>
<dbReference type="InterPro" id="IPR015422">
    <property type="entry name" value="PyrdxlP-dep_Trfase_small"/>
</dbReference>
<dbReference type="EMBL" id="QNRT01000007">
    <property type="protein sequence ID" value="RBP48467.1"/>
    <property type="molecule type" value="Genomic_DNA"/>
</dbReference>
<dbReference type="Proteomes" id="UP000253083">
    <property type="component" value="Unassembled WGS sequence"/>
</dbReference>
<dbReference type="PANTHER" id="PTHR43586:SF8">
    <property type="entry name" value="CYSTEINE DESULFURASE 1, CHLOROPLASTIC"/>
    <property type="match status" value="1"/>
</dbReference>
<dbReference type="OrthoDB" id="9804366at2"/>
<gene>
    <name evidence="3" type="ORF">DFR28_10769</name>
</gene>
<dbReference type="InterPro" id="IPR000192">
    <property type="entry name" value="Aminotrans_V_dom"/>
</dbReference>
<dbReference type="InterPro" id="IPR015421">
    <property type="entry name" value="PyrdxlP-dep_Trfase_major"/>
</dbReference>
<protein>
    <submittedName>
        <fullName evidence="3">Selenocysteine lyase/cysteine desulfurase</fullName>
    </submittedName>
</protein>
<sequence>MSELPQFIGLDTQYPTADGRHLTRVHLDGAASPLAAQVAIDTINKVLPHYSNTHSYVHSSAQISSHALAWAHETVLEYLGADPIEYTAIFTGAGTTAGINRVARGLRAARPTRRVVLVSSMEHHANDLPHRHQDIEVIYLPLTGESTHQGCVDLKRYQQLCEQYREQVNYIAVSSVSNVTGIRNPIEKMTEIAHKFDIPILVDGAQSVAHGAINLSNSSVDFFVFSGHKVYTPMSPGVLVAKRSLLSTMSGQDLGGGSVETVSYFDYQLSTTYPEREQSGTPNVVGAIALAAVLKTLKEYGLETIHQRESQLVDELINGLSTVQGLTVYGSATQARTGAVAFNIAEIDHGLVAAILNDYFAIAVRNECFCAHPYVSSLLKEELWELDLSEIPDDEQEQFINRKRGMVRVSLSLYNQASDIAQLVDALHDITERLAYYQPLYNAQPDGSYTHQSFQFDWRSQLQL</sequence>
<dbReference type="PANTHER" id="PTHR43586">
    <property type="entry name" value="CYSTEINE DESULFURASE"/>
    <property type="match status" value="1"/>
</dbReference>
<dbReference type="Pfam" id="PF00266">
    <property type="entry name" value="Aminotran_5"/>
    <property type="match status" value="1"/>
</dbReference>
<keyword evidence="1" id="KW-0663">Pyridoxal phosphate</keyword>
<dbReference type="RefSeq" id="WP_113955726.1">
    <property type="nucleotide sequence ID" value="NZ_QNRT01000007.1"/>
</dbReference>
<evidence type="ECO:0000313" key="3">
    <source>
        <dbReference type="EMBL" id="RBP48467.1"/>
    </source>
</evidence>
<keyword evidence="3" id="KW-0456">Lyase</keyword>
<dbReference type="AlphaFoldDB" id="A0A395JFM9"/>